<evidence type="ECO:0000313" key="2">
    <source>
        <dbReference type="EMBL" id="PYF02304.1"/>
    </source>
</evidence>
<keyword evidence="3" id="KW-1185">Reference proteome</keyword>
<accession>A0A318TC66</accession>
<dbReference type="InterPro" id="IPR018968">
    <property type="entry name" value="Phasin"/>
</dbReference>
<sequence>MNNELPIQLYKANAELQLQLTRLLQESGHRWLEAMQQLSAGGVQETTARIQGLQQAADWQALATLPSEVFRRLYQDRVDDAQAITQTAAKSQSAFVDGLRQALTTWQSSVSEAFGASGDAASFAQLCQPWTQPWSALVATPQSKAEK</sequence>
<protein>
    <submittedName>
        <fullName evidence="2">Phasin protein</fullName>
    </submittedName>
</protein>
<proteinExistence type="predicted"/>
<dbReference type="OrthoDB" id="8266045at2"/>
<evidence type="ECO:0000313" key="3">
    <source>
        <dbReference type="Proteomes" id="UP000248148"/>
    </source>
</evidence>
<dbReference type="Pfam" id="PF09361">
    <property type="entry name" value="Phasin_2"/>
    <property type="match status" value="1"/>
</dbReference>
<comment type="caution">
    <text evidence="2">The sequence shown here is derived from an EMBL/GenBank/DDBJ whole genome shotgun (WGS) entry which is preliminary data.</text>
</comment>
<evidence type="ECO:0000259" key="1">
    <source>
        <dbReference type="Pfam" id="PF09361"/>
    </source>
</evidence>
<gene>
    <name evidence="2" type="ORF">BJ122_11388</name>
</gene>
<name>A0A318TC66_9BRAD</name>
<dbReference type="RefSeq" id="WP_110781242.1">
    <property type="nucleotide sequence ID" value="NZ_QJTI01000013.1"/>
</dbReference>
<dbReference type="Proteomes" id="UP000248148">
    <property type="component" value="Unassembled WGS sequence"/>
</dbReference>
<feature type="domain" description="Phasin" evidence="1">
    <location>
        <begin position="9"/>
        <end position="96"/>
    </location>
</feature>
<dbReference type="AlphaFoldDB" id="A0A318TC66"/>
<organism evidence="2 3">
    <name type="scientific">Rhodopseudomonas faecalis</name>
    <dbReference type="NCBI Taxonomy" id="99655"/>
    <lineage>
        <taxon>Bacteria</taxon>
        <taxon>Pseudomonadati</taxon>
        <taxon>Pseudomonadota</taxon>
        <taxon>Alphaproteobacteria</taxon>
        <taxon>Hyphomicrobiales</taxon>
        <taxon>Nitrobacteraceae</taxon>
        <taxon>Rhodopseudomonas</taxon>
    </lineage>
</organism>
<reference evidence="2 3" key="1">
    <citation type="submission" date="2018-06" db="EMBL/GenBank/DDBJ databases">
        <title>Genomic Encyclopedia of Archaeal and Bacterial Type Strains, Phase II (KMG-II): from individual species to whole genera.</title>
        <authorList>
            <person name="Goeker M."/>
        </authorList>
    </citation>
    <scope>NUCLEOTIDE SEQUENCE [LARGE SCALE GENOMIC DNA]</scope>
    <source>
        <strain evidence="2 3">JCM 11668</strain>
    </source>
</reference>
<dbReference type="EMBL" id="QJTI01000013">
    <property type="protein sequence ID" value="PYF02304.1"/>
    <property type="molecule type" value="Genomic_DNA"/>
</dbReference>